<dbReference type="Pfam" id="PF00005">
    <property type="entry name" value="ABC_tran"/>
    <property type="match status" value="1"/>
</dbReference>
<dbReference type="InterPro" id="IPR027417">
    <property type="entry name" value="P-loop_NTPase"/>
</dbReference>
<dbReference type="GO" id="GO:0005524">
    <property type="term" value="F:ATP binding"/>
    <property type="evidence" value="ECO:0007669"/>
    <property type="project" value="UniProtKB-KW"/>
</dbReference>
<evidence type="ECO:0000256" key="2">
    <source>
        <dbReference type="ARBA" id="ARBA00022741"/>
    </source>
</evidence>
<evidence type="ECO:0000256" key="3">
    <source>
        <dbReference type="ARBA" id="ARBA00022840"/>
    </source>
</evidence>
<dbReference type="Gene3D" id="3.40.50.300">
    <property type="entry name" value="P-loop containing nucleotide triphosphate hydrolases"/>
    <property type="match status" value="1"/>
</dbReference>
<dbReference type="SUPFAM" id="SSF52540">
    <property type="entry name" value="P-loop containing nucleoside triphosphate hydrolases"/>
    <property type="match status" value="1"/>
</dbReference>
<dbReference type="RefSeq" id="WP_191076161.1">
    <property type="nucleotide sequence ID" value="NZ_JACTAG010000002.1"/>
</dbReference>
<dbReference type="GO" id="GO:0005886">
    <property type="term" value="C:plasma membrane"/>
    <property type="evidence" value="ECO:0007669"/>
    <property type="project" value="TreeGrafter"/>
</dbReference>
<dbReference type="Proteomes" id="UP000635142">
    <property type="component" value="Unassembled WGS sequence"/>
</dbReference>
<name>A0A927HG60_9RHOB</name>
<evidence type="ECO:0000259" key="4">
    <source>
        <dbReference type="PROSITE" id="PS50893"/>
    </source>
</evidence>
<feature type="domain" description="ABC transporter" evidence="4">
    <location>
        <begin position="14"/>
        <end position="251"/>
    </location>
</feature>
<dbReference type="SMART" id="SM00382">
    <property type="entry name" value="AAA"/>
    <property type="match status" value="1"/>
</dbReference>
<gene>
    <name evidence="5" type="ORF">H9Q16_14635</name>
</gene>
<comment type="caution">
    <text evidence="5">The sequence shown here is derived from an EMBL/GenBank/DDBJ whole genome shotgun (WGS) entry which is preliminary data.</text>
</comment>
<dbReference type="InterPro" id="IPR003439">
    <property type="entry name" value="ABC_transporter-like_ATP-bd"/>
</dbReference>
<dbReference type="InterPro" id="IPR003593">
    <property type="entry name" value="AAA+_ATPase"/>
</dbReference>
<keyword evidence="3 5" id="KW-0067">ATP-binding</keyword>
<protein>
    <submittedName>
        <fullName evidence="5">ATP-binding cassette domain-containing protein</fullName>
    </submittedName>
</protein>
<proteinExistence type="predicted"/>
<dbReference type="InterPro" id="IPR051120">
    <property type="entry name" value="ABC_AA/LPS_Transport"/>
</dbReference>
<dbReference type="PANTHER" id="PTHR45772">
    <property type="entry name" value="CONSERVED COMPONENT OF ABC TRANSPORTER FOR NATURAL AMINO ACIDS-RELATED"/>
    <property type="match status" value="1"/>
</dbReference>
<keyword evidence="6" id="KW-1185">Reference proteome</keyword>
<dbReference type="EMBL" id="JACTAG010000002">
    <property type="protein sequence ID" value="MBD3665168.1"/>
    <property type="molecule type" value="Genomic_DNA"/>
</dbReference>
<evidence type="ECO:0000313" key="6">
    <source>
        <dbReference type="Proteomes" id="UP000635142"/>
    </source>
</evidence>
<evidence type="ECO:0000256" key="1">
    <source>
        <dbReference type="ARBA" id="ARBA00022448"/>
    </source>
</evidence>
<dbReference type="PANTHER" id="PTHR45772:SF9">
    <property type="entry name" value="CONSERVED COMPONENT OF ABC TRANSPORTER FOR NATURAL AMINO ACIDS"/>
    <property type="match status" value="1"/>
</dbReference>
<sequence>MDTAAGRAVMTMALEVRNLVKRFGGLVATNDLSFDLAEGESLGLIGPNGAGKTTVFSQVMGELRQTSGSIALFGEEISSLSTAQRIARGVSRTYQVPRPFSDLDVRENIRVGLMPDSLRAMIFGAADRDREDELALSVGFTRQDLDRPASELSMGDLRKLEFARTLATGAKVLLLDEVFAGLTTGEIAMIAEVIQDLRHRGFTFLMVSHDLPAMEPLVDRAIAIERGTLLAQGAFADVLADEAVRASYLGVA</sequence>
<reference evidence="5" key="1">
    <citation type="submission" date="2020-08" db="EMBL/GenBank/DDBJ databases">
        <title>Sulfitobacter aestuariivivens sp. nov., isolated from a tidal flat.</title>
        <authorList>
            <person name="Park S."/>
            <person name="Yoon J.-H."/>
        </authorList>
    </citation>
    <scope>NUCLEOTIDE SEQUENCE</scope>
    <source>
        <strain evidence="5">TSTF-M16</strain>
    </source>
</reference>
<dbReference type="GO" id="GO:0016887">
    <property type="term" value="F:ATP hydrolysis activity"/>
    <property type="evidence" value="ECO:0007669"/>
    <property type="project" value="InterPro"/>
</dbReference>
<keyword evidence="2" id="KW-0547">Nucleotide-binding</keyword>
<evidence type="ECO:0000313" key="5">
    <source>
        <dbReference type="EMBL" id="MBD3665168.1"/>
    </source>
</evidence>
<dbReference type="AlphaFoldDB" id="A0A927HG60"/>
<dbReference type="PROSITE" id="PS50893">
    <property type="entry name" value="ABC_TRANSPORTER_2"/>
    <property type="match status" value="1"/>
</dbReference>
<keyword evidence="1" id="KW-0813">Transport</keyword>
<organism evidence="5 6">
    <name type="scientific">Sulfitobacter aestuariivivens</name>
    <dbReference type="NCBI Taxonomy" id="2766981"/>
    <lineage>
        <taxon>Bacteria</taxon>
        <taxon>Pseudomonadati</taxon>
        <taxon>Pseudomonadota</taxon>
        <taxon>Alphaproteobacteria</taxon>
        <taxon>Rhodobacterales</taxon>
        <taxon>Roseobacteraceae</taxon>
        <taxon>Sulfitobacter</taxon>
    </lineage>
</organism>
<accession>A0A927HG60</accession>